<gene>
    <name evidence="1" type="ORF">SAMN05216581_0144</name>
</gene>
<evidence type="ECO:0000313" key="1">
    <source>
        <dbReference type="EMBL" id="SEH85482.1"/>
    </source>
</evidence>
<reference evidence="1 2" key="1">
    <citation type="submission" date="2016-10" db="EMBL/GenBank/DDBJ databases">
        <authorList>
            <person name="de Groot N.N."/>
        </authorList>
    </citation>
    <scope>NUCLEOTIDE SEQUENCE [LARGE SCALE GENOMIC DNA]</scope>
    <source>
        <strain evidence="1 2">LMG 2158</strain>
    </source>
</reference>
<evidence type="ECO:0000313" key="2">
    <source>
        <dbReference type="Proteomes" id="UP000182272"/>
    </source>
</evidence>
<accession>A0A1H6LHC5</accession>
<organism evidence="1 2">
    <name type="scientific">Pseudomonas asplenii</name>
    <dbReference type="NCBI Taxonomy" id="53407"/>
    <lineage>
        <taxon>Bacteria</taxon>
        <taxon>Pseudomonadati</taxon>
        <taxon>Pseudomonadota</taxon>
        <taxon>Gammaproteobacteria</taxon>
        <taxon>Pseudomonadales</taxon>
        <taxon>Pseudomonadaceae</taxon>
        <taxon>Pseudomonas</taxon>
    </lineage>
</organism>
<dbReference type="Proteomes" id="UP000182272">
    <property type="component" value="Chromosome I"/>
</dbReference>
<dbReference type="EMBL" id="LT629972">
    <property type="protein sequence ID" value="SEH85482.1"/>
    <property type="molecule type" value="Genomic_DNA"/>
</dbReference>
<protein>
    <submittedName>
        <fullName evidence="1">Uncharacterized protein</fullName>
    </submittedName>
</protein>
<name>A0A1H6LHC5_9PSED</name>
<proteinExistence type="predicted"/>
<dbReference type="AlphaFoldDB" id="A0A1H6LHC5"/>
<sequence length="492" mass="54980">MTPPELPLQCDECQCIATKIHRLHKGRRYCNTCYARLFRRRLCSSCGNFGRLPVFETDAKCIRCESKAPCVRCNKTGKPVGLMTLYGPACTSCAHHFSQPEPCERCGKLSTKLTRVLAIDPDVRCCPQCAREGAATCPDCRHHRFLVECDDGRRRCKLCAAKGEVRCATCAQMMPAGRKNECENCAWGKSFDRRAGIHVETFDNASTRQRFDEFCQWLKNDMGAHKAALKLKHYVSFFSFLDAHPVGLPSYAFLLEHFSAEGLRRMQTPMLWLNTRFGVAADEQLRKEHSEKRRIQEMIDSTPAGAGLDALLGYWAYLRTKQADGGTSISSIRLSLRAAKNVLVSASQLFDTLPTQKTVMAYLTQTPGQRAAAQGFIGYLNRTHSLSLKIELSERAVARAKNQKLEAKLYGLYSTAGEGEAFERTWIKTTLMLLHKVKSVNKKALNYEAMTMQGVAGFNVELNTKVYWVPGPTSAPAFASETTLRPADDVNA</sequence>